<gene>
    <name evidence="2" type="ordered locus">TSIB_0828</name>
</gene>
<dbReference type="AlphaFoldDB" id="C6A2P4"/>
<keyword evidence="3" id="KW-1185">Reference proteome</keyword>
<evidence type="ECO:0000313" key="2">
    <source>
        <dbReference type="EMBL" id="ACS89889.1"/>
    </source>
</evidence>
<dbReference type="HOGENOM" id="CLU_835819_0_0_2"/>
<dbReference type="Proteomes" id="UP000009079">
    <property type="component" value="Chromosome"/>
</dbReference>
<feature type="transmembrane region" description="Helical" evidence="1">
    <location>
        <begin position="62"/>
        <end position="78"/>
    </location>
</feature>
<evidence type="ECO:0000256" key="1">
    <source>
        <dbReference type="SAM" id="Phobius"/>
    </source>
</evidence>
<proteinExistence type="predicted"/>
<keyword evidence="1" id="KW-1133">Transmembrane helix</keyword>
<name>C6A2P4_THESM</name>
<reference evidence="2 3" key="1">
    <citation type="journal article" date="2009" name="Appl. Environ. Microbiol.">
        <title>Metabolic versatility and indigenous origin of the archaeon Thermococcus sibiricus, isolated from a siberian oil reservoir, as revealed by genome analysis.</title>
        <authorList>
            <person name="Mardanov A.V."/>
            <person name="Ravin N.V."/>
            <person name="Svetlitchnyi V.A."/>
            <person name="Beletsky A.V."/>
            <person name="Miroshnichenko M.L."/>
            <person name="Bonch-Osmolovskaya E.A."/>
            <person name="Skryabin K.G."/>
        </authorList>
    </citation>
    <scope>NUCLEOTIDE SEQUENCE [LARGE SCALE GENOMIC DNA]</scope>
    <source>
        <strain evidence="3">DSM 12597 / MM 739</strain>
    </source>
</reference>
<dbReference type="EMBL" id="CP001463">
    <property type="protein sequence ID" value="ACS89889.1"/>
    <property type="molecule type" value="Genomic_DNA"/>
</dbReference>
<dbReference type="eggNOG" id="arCOG13128">
    <property type="taxonomic scope" value="Archaea"/>
</dbReference>
<keyword evidence="1" id="KW-0812">Transmembrane</keyword>
<feature type="transmembrane region" description="Helical" evidence="1">
    <location>
        <begin position="311"/>
        <end position="328"/>
    </location>
</feature>
<feature type="transmembrane region" description="Helical" evidence="1">
    <location>
        <begin position="274"/>
        <end position="291"/>
    </location>
</feature>
<accession>C6A2P4</accession>
<protein>
    <submittedName>
        <fullName evidence="2">Uncharacterized protein</fullName>
    </submittedName>
</protein>
<sequence length="332" mass="37116">MGIGMKNVGLLALLFLAPFASAYTFNFSSDVYTMIRDPTFAWADGSGTTFEWKGYELNTTGYLYWAGILLSGIGNCTLSSDIKLRDKKGESFYMSYGTSGRMNGVSYLPIFTPDLYSHHHDLDRGPYVLDISLKVRECEVIVKEFTFIISKIKPNELPLLLIPSSSCPVKESKVGALEFANKTYWREFELNFTFLYDGSDVDLVNGWKSEPCPILNIYNGKVCLAKDYCTSYCSANISPGIYNAKLKLQEGNLSVKLFKNGIAFEKTVQVQHPLYLASLGAPCSHAFIYNVTFYGVEGDPSETFYTRKETYGGFILAIAVFIALIIGIKMRK</sequence>
<evidence type="ECO:0000313" key="3">
    <source>
        <dbReference type="Proteomes" id="UP000009079"/>
    </source>
</evidence>
<keyword evidence="1" id="KW-0472">Membrane</keyword>
<dbReference type="STRING" id="604354.TSIB_0828"/>
<organism evidence="2 3">
    <name type="scientific">Thermococcus sibiricus (strain DSM 12597 / MM 739)</name>
    <dbReference type="NCBI Taxonomy" id="604354"/>
    <lineage>
        <taxon>Archaea</taxon>
        <taxon>Methanobacteriati</taxon>
        <taxon>Methanobacteriota</taxon>
        <taxon>Thermococci</taxon>
        <taxon>Thermococcales</taxon>
        <taxon>Thermococcaceae</taxon>
        <taxon>Thermococcus</taxon>
    </lineage>
</organism>
<dbReference type="KEGG" id="tsi:TSIB_0828"/>